<feature type="region of interest" description="Disordered" evidence="2">
    <location>
        <begin position="154"/>
        <end position="176"/>
    </location>
</feature>
<feature type="region of interest" description="Disordered" evidence="2">
    <location>
        <begin position="90"/>
        <end position="140"/>
    </location>
</feature>
<organism evidence="3 4">
    <name type="scientific">Madurella mycetomatis</name>
    <dbReference type="NCBI Taxonomy" id="100816"/>
    <lineage>
        <taxon>Eukaryota</taxon>
        <taxon>Fungi</taxon>
        <taxon>Dikarya</taxon>
        <taxon>Ascomycota</taxon>
        <taxon>Pezizomycotina</taxon>
        <taxon>Sordariomycetes</taxon>
        <taxon>Sordariomycetidae</taxon>
        <taxon>Sordariales</taxon>
        <taxon>Sordariales incertae sedis</taxon>
        <taxon>Madurella</taxon>
    </lineage>
</organism>
<protein>
    <submittedName>
        <fullName evidence="3">Processing of GAS1 and ALP protein 2</fullName>
    </submittedName>
</protein>
<keyword evidence="1" id="KW-0853">WD repeat</keyword>
<dbReference type="STRING" id="100816.A0A175VRE6"/>
<gene>
    <name evidence="3" type="ORF">MMYC01_209766</name>
</gene>
<dbReference type="EMBL" id="LCTW02000493">
    <property type="protein sequence ID" value="KXX73324.1"/>
    <property type="molecule type" value="Genomic_DNA"/>
</dbReference>
<name>A0A175VRE6_9PEZI</name>
<feature type="non-terminal residue" evidence="3">
    <location>
        <position position="1"/>
    </location>
</feature>
<feature type="compositionally biased region" description="Basic and acidic residues" evidence="2">
    <location>
        <begin position="90"/>
        <end position="102"/>
    </location>
</feature>
<accession>A0A175VRE6</accession>
<evidence type="ECO:0000313" key="3">
    <source>
        <dbReference type="EMBL" id="KXX73324.1"/>
    </source>
</evidence>
<dbReference type="InterPro" id="IPR015943">
    <property type="entry name" value="WD40/YVTN_repeat-like_dom_sf"/>
</dbReference>
<dbReference type="InterPro" id="IPR036322">
    <property type="entry name" value="WD40_repeat_dom_sf"/>
</dbReference>
<proteinExistence type="predicted"/>
<feature type="compositionally biased region" description="Acidic residues" evidence="2">
    <location>
        <begin position="116"/>
        <end position="126"/>
    </location>
</feature>
<dbReference type="PANTHER" id="PTHR28199">
    <property type="entry name" value="PROCESSING OF GAS1 AND ALP PROTEIN 2"/>
    <property type="match status" value="1"/>
</dbReference>
<evidence type="ECO:0000256" key="2">
    <source>
        <dbReference type="SAM" id="MobiDB-lite"/>
    </source>
</evidence>
<dbReference type="VEuPathDB" id="FungiDB:MMYC01_209766"/>
<dbReference type="OrthoDB" id="4227028at2759"/>
<keyword evidence="4" id="KW-1185">Reference proteome</keyword>
<sequence>SRLASASVDNTVKIWDPATGQCVATFEGHSNSVTIANVASTVGNRFSANLKATFTDLTPEKWIRVVIVAGFYLLLRPYLIKLGARSQMHAHEQDRAEPETEAKISPNELRGKIDIPEDTDDEDEASAEASSADWGKKARRRQRDMIKKMLEAEERRLQETREEEEDKDIEEFLIKE</sequence>
<dbReference type="AlphaFoldDB" id="A0A175VRE6"/>
<evidence type="ECO:0000313" key="4">
    <source>
        <dbReference type="Proteomes" id="UP000078237"/>
    </source>
</evidence>
<dbReference type="InterPro" id="IPR011431">
    <property type="entry name" value="Trafficking_Pga2"/>
</dbReference>
<dbReference type="InterPro" id="IPR001680">
    <property type="entry name" value="WD40_rpt"/>
</dbReference>
<comment type="caution">
    <text evidence="3">The sequence shown here is derived from an EMBL/GenBank/DDBJ whole genome shotgun (WGS) entry which is preliminary data.</text>
</comment>
<dbReference type="Pfam" id="PF07543">
    <property type="entry name" value="PGA2"/>
    <property type="match status" value="1"/>
</dbReference>
<feature type="repeat" description="WD" evidence="1">
    <location>
        <begin position="1"/>
        <end position="25"/>
    </location>
</feature>
<reference evidence="3 4" key="1">
    <citation type="journal article" date="2016" name="Genome Announc.">
        <title>Genome Sequence of Madurella mycetomatis mm55, Isolated from a Human Mycetoma Case in Sudan.</title>
        <authorList>
            <person name="Smit S."/>
            <person name="Derks M.F."/>
            <person name="Bervoets S."/>
            <person name="Fahal A."/>
            <person name="van Leeuwen W."/>
            <person name="van Belkum A."/>
            <person name="van de Sande W.W."/>
        </authorList>
    </citation>
    <scope>NUCLEOTIDE SEQUENCE [LARGE SCALE GENOMIC DNA]</scope>
    <source>
        <strain evidence="4">mm55</strain>
    </source>
</reference>
<dbReference type="GO" id="GO:0015031">
    <property type="term" value="P:protein transport"/>
    <property type="evidence" value="ECO:0007669"/>
    <property type="project" value="TreeGrafter"/>
</dbReference>
<dbReference type="PROSITE" id="PS50082">
    <property type="entry name" value="WD_REPEATS_2"/>
    <property type="match status" value="1"/>
</dbReference>
<evidence type="ECO:0000256" key="1">
    <source>
        <dbReference type="PROSITE-ProRule" id="PRU00221"/>
    </source>
</evidence>
<dbReference type="Gene3D" id="2.130.10.10">
    <property type="entry name" value="YVTN repeat-like/Quinoprotein amine dehydrogenase"/>
    <property type="match status" value="1"/>
</dbReference>
<dbReference type="SUPFAM" id="SSF50978">
    <property type="entry name" value="WD40 repeat-like"/>
    <property type="match status" value="1"/>
</dbReference>
<dbReference type="Proteomes" id="UP000078237">
    <property type="component" value="Unassembled WGS sequence"/>
</dbReference>
<dbReference type="PANTHER" id="PTHR28199:SF1">
    <property type="entry name" value="PROCESSING OF GAS1 AND ALP PROTEIN 2"/>
    <property type="match status" value="1"/>
</dbReference>
<dbReference type="PROSITE" id="PS50294">
    <property type="entry name" value="WD_REPEATS_REGION"/>
    <property type="match status" value="1"/>
</dbReference>